<evidence type="ECO:0000256" key="4">
    <source>
        <dbReference type="ARBA" id="ARBA00022833"/>
    </source>
</evidence>
<dbReference type="PANTHER" id="PTHR42940">
    <property type="entry name" value="ALCOHOL DEHYDROGENASE 1-RELATED"/>
    <property type="match status" value="1"/>
</dbReference>
<sequence length="373" mass="39817">MAEYTDSSLKAVSRDQNSSTSDRHDYIPCNYDNAVHVDAGALSILPIDQLEEAKTSEPDSGYVSPNIQEADDLKHPVALGEPLPSFQRAIVTPAMGPQLNLVCRTIPVRQPEPGEAVVRLYYSGICRSDACFSIGPEPGYPKHDHIAGHEGIGRIVRAYDTSLIGQLVAIRYLGSTCQSCSYCLRGLLTSCPFQLNAPKQVSGTFKEYATAPTSCLVHLPEDLSNEGTDMLPYYTAALCSGSTALMALKSAKVGPEHVIVVVGVAGGIGNMVGMMAKQVRHAKVIGIDLSHKINRLPSSSDQFGDIFLSAPNTVDAESRVEHANAIIEACRKLRGGSGVLRGADSVIICGSTPEAFRNVHDYVCDGGRIVCVG</sequence>
<comment type="similarity">
    <text evidence="2">Belongs to the zinc-containing alcohol dehydrogenase family.</text>
</comment>
<name>A0A428QQX0_9HYPO</name>
<dbReference type="PANTHER" id="PTHR42940:SF3">
    <property type="entry name" value="ALCOHOL DEHYDROGENASE 1-RELATED"/>
    <property type="match status" value="1"/>
</dbReference>
<dbReference type="EMBL" id="NKCL01000481">
    <property type="protein sequence ID" value="RSL67683.1"/>
    <property type="molecule type" value="Genomic_DNA"/>
</dbReference>
<evidence type="ECO:0000256" key="3">
    <source>
        <dbReference type="ARBA" id="ARBA00022723"/>
    </source>
</evidence>
<accession>A0A428QQX0</accession>
<proteinExistence type="inferred from homology"/>
<gene>
    <name evidence="9" type="ORF">CEP51_012625</name>
</gene>
<keyword evidence="3" id="KW-0479">Metal-binding</keyword>
<dbReference type="Gene3D" id="3.90.180.10">
    <property type="entry name" value="Medium-chain alcohol dehydrogenases, catalytic domain"/>
    <property type="match status" value="1"/>
</dbReference>
<feature type="compositionally biased region" description="Polar residues" evidence="7">
    <location>
        <begin position="1"/>
        <end position="20"/>
    </location>
</feature>
<feature type="domain" description="Alcohol dehydrogenase-like N-terminal" evidence="8">
    <location>
        <begin position="113"/>
        <end position="221"/>
    </location>
</feature>
<dbReference type="SUPFAM" id="SSF51735">
    <property type="entry name" value="NAD(P)-binding Rossmann-fold domains"/>
    <property type="match status" value="1"/>
</dbReference>
<evidence type="ECO:0000256" key="5">
    <source>
        <dbReference type="ARBA" id="ARBA00023002"/>
    </source>
</evidence>
<keyword evidence="5" id="KW-0560">Oxidoreductase</keyword>
<evidence type="ECO:0000256" key="7">
    <source>
        <dbReference type="SAM" id="MobiDB-lite"/>
    </source>
</evidence>
<evidence type="ECO:0000313" key="9">
    <source>
        <dbReference type="EMBL" id="RSL67683.1"/>
    </source>
</evidence>
<feature type="region of interest" description="Disordered" evidence="7">
    <location>
        <begin position="1"/>
        <end position="25"/>
    </location>
</feature>
<keyword evidence="4" id="KW-0862">Zinc</keyword>
<evidence type="ECO:0000259" key="8">
    <source>
        <dbReference type="Pfam" id="PF08240"/>
    </source>
</evidence>
<dbReference type="GO" id="GO:0004022">
    <property type="term" value="F:alcohol dehydrogenase (NAD+) activity"/>
    <property type="evidence" value="ECO:0007669"/>
    <property type="project" value="TreeGrafter"/>
</dbReference>
<dbReference type="GO" id="GO:0005737">
    <property type="term" value="C:cytoplasm"/>
    <property type="evidence" value="ECO:0007669"/>
    <property type="project" value="TreeGrafter"/>
</dbReference>
<protein>
    <recommendedName>
        <fullName evidence="8">Alcohol dehydrogenase-like N-terminal domain-containing protein</fullName>
    </recommendedName>
</protein>
<dbReference type="InterPro" id="IPR011032">
    <property type="entry name" value="GroES-like_sf"/>
</dbReference>
<dbReference type="InterPro" id="IPR036291">
    <property type="entry name" value="NAD(P)-bd_dom_sf"/>
</dbReference>
<organism evidence="9 10">
    <name type="scientific">Fusarium floridanum</name>
    <dbReference type="NCBI Taxonomy" id="1325733"/>
    <lineage>
        <taxon>Eukaryota</taxon>
        <taxon>Fungi</taxon>
        <taxon>Dikarya</taxon>
        <taxon>Ascomycota</taxon>
        <taxon>Pezizomycotina</taxon>
        <taxon>Sordariomycetes</taxon>
        <taxon>Hypocreomycetidae</taxon>
        <taxon>Hypocreales</taxon>
        <taxon>Nectriaceae</taxon>
        <taxon>Fusarium</taxon>
        <taxon>Fusarium solani species complex</taxon>
    </lineage>
</organism>
<reference evidence="9 10" key="1">
    <citation type="submission" date="2017-06" db="EMBL/GenBank/DDBJ databases">
        <title>Comparative genomic analysis of Ambrosia Fusariam Clade fungi.</title>
        <authorList>
            <person name="Stajich J.E."/>
            <person name="Carrillo J."/>
            <person name="Kijimoto T."/>
            <person name="Eskalen A."/>
            <person name="O'Donnell K."/>
            <person name="Kasson M."/>
        </authorList>
    </citation>
    <scope>NUCLEOTIDE SEQUENCE [LARGE SCALE GENOMIC DNA]</scope>
    <source>
        <strain evidence="9 10">NRRL62606</strain>
    </source>
</reference>
<dbReference type="Gene3D" id="3.40.50.720">
    <property type="entry name" value="NAD(P)-binding Rossmann-like Domain"/>
    <property type="match status" value="1"/>
</dbReference>
<comment type="caution">
    <text evidence="9">The sequence shown here is derived from an EMBL/GenBank/DDBJ whole genome shotgun (WGS) entry which is preliminary data.</text>
</comment>
<dbReference type="AlphaFoldDB" id="A0A428QQX0"/>
<keyword evidence="6" id="KW-0520">NAD</keyword>
<dbReference type="GO" id="GO:0046872">
    <property type="term" value="F:metal ion binding"/>
    <property type="evidence" value="ECO:0007669"/>
    <property type="project" value="UniProtKB-KW"/>
</dbReference>
<dbReference type="Pfam" id="PF08240">
    <property type="entry name" value="ADH_N"/>
    <property type="match status" value="1"/>
</dbReference>
<evidence type="ECO:0000256" key="6">
    <source>
        <dbReference type="ARBA" id="ARBA00023027"/>
    </source>
</evidence>
<evidence type="ECO:0000313" key="10">
    <source>
        <dbReference type="Proteomes" id="UP000287972"/>
    </source>
</evidence>
<dbReference type="SUPFAM" id="SSF50129">
    <property type="entry name" value="GroES-like"/>
    <property type="match status" value="1"/>
</dbReference>
<keyword evidence="10" id="KW-1185">Reference proteome</keyword>
<dbReference type="InterPro" id="IPR013154">
    <property type="entry name" value="ADH-like_N"/>
</dbReference>
<comment type="cofactor">
    <cofactor evidence="1">
        <name>Zn(2+)</name>
        <dbReference type="ChEBI" id="CHEBI:29105"/>
    </cofactor>
</comment>
<evidence type="ECO:0000256" key="1">
    <source>
        <dbReference type="ARBA" id="ARBA00001947"/>
    </source>
</evidence>
<evidence type="ECO:0000256" key="2">
    <source>
        <dbReference type="ARBA" id="ARBA00008072"/>
    </source>
</evidence>
<dbReference type="Proteomes" id="UP000287972">
    <property type="component" value="Unassembled WGS sequence"/>
</dbReference>